<evidence type="ECO:0000256" key="5">
    <source>
        <dbReference type="ARBA" id="ARBA00022741"/>
    </source>
</evidence>
<keyword evidence="5" id="KW-0547">Nucleotide-binding</keyword>
<dbReference type="GO" id="GO:0005524">
    <property type="term" value="F:ATP binding"/>
    <property type="evidence" value="ECO:0007669"/>
    <property type="project" value="UniProtKB-KW"/>
</dbReference>
<dbReference type="PANTHER" id="PTHR41523:SF8">
    <property type="entry name" value="ETHYLENE RESPONSE SENSOR PROTEIN"/>
    <property type="match status" value="1"/>
</dbReference>
<dbReference type="AlphaFoldDB" id="A0A094YHY9"/>
<dbReference type="Pfam" id="PF08448">
    <property type="entry name" value="PAS_4"/>
    <property type="match status" value="1"/>
</dbReference>
<dbReference type="InterPro" id="IPR013656">
    <property type="entry name" value="PAS_4"/>
</dbReference>
<name>A0A094YHY9_9PROT</name>
<comment type="caution">
    <text evidence="10">The sequence shown here is derived from an EMBL/GenBank/DDBJ whole genome shotgun (WGS) entry which is preliminary data.</text>
</comment>
<dbReference type="EC" id="2.7.13.3" evidence="2"/>
<evidence type="ECO:0000313" key="11">
    <source>
        <dbReference type="Proteomes" id="UP000029448"/>
    </source>
</evidence>
<dbReference type="SMART" id="SM00091">
    <property type="entry name" value="PAS"/>
    <property type="match status" value="1"/>
</dbReference>
<comment type="catalytic activity">
    <reaction evidence="1">
        <text>ATP + protein L-histidine = ADP + protein N-phospho-L-histidine.</text>
        <dbReference type="EC" id="2.7.13.3"/>
    </reaction>
</comment>
<dbReference type="EMBL" id="JOKM01000106">
    <property type="protein sequence ID" value="KGB20952.1"/>
    <property type="molecule type" value="Genomic_DNA"/>
</dbReference>
<dbReference type="SUPFAM" id="SSF55874">
    <property type="entry name" value="ATPase domain of HSP90 chaperone/DNA topoisomerase II/histidine kinase"/>
    <property type="match status" value="1"/>
</dbReference>
<dbReference type="PANTHER" id="PTHR41523">
    <property type="entry name" value="TWO-COMPONENT SYSTEM SENSOR PROTEIN"/>
    <property type="match status" value="1"/>
</dbReference>
<dbReference type="Gene3D" id="3.30.565.10">
    <property type="entry name" value="Histidine kinase-like ATPase, C-terminal domain"/>
    <property type="match status" value="1"/>
</dbReference>
<dbReference type="Proteomes" id="UP000029448">
    <property type="component" value="Unassembled WGS sequence"/>
</dbReference>
<dbReference type="Pfam" id="PF07536">
    <property type="entry name" value="HWE_HK"/>
    <property type="match status" value="1"/>
</dbReference>
<evidence type="ECO:0000259" key="9">
    <source>
        <dbReference type="SMART" id="SM00911"/>
    </source>
</evidence>
<sequence length="363" mass="39639">MENMEKAAETYAKTLFPALKTASPIALPDMQNAMLDATPDCIKVLALDGTLLMMNRAGCQALNVPQHTGFGMPWLSLLPPEVHEEGERALKKAARGEKARFQGKSRVKDGFMYWDNILIPQIAASGNTATILCVSRDITQTTTLRLKLEHALERERMLTQEMHHRIGNLFAVVNGLVTLSEEEASHPDATESATHILKRKLCALARVSSLARHAKGDDPLQAEAMDLHGILQAVLQPYGTRCALHGAPISVAKNEVTRFSLIFHELATNSMKYGALSSCHGLVSLEWAQEDHHLRFKWKETGGPPVSAPPHAVGFGSGLLGRLISSAKGEVTKDWQPKGLIVTLCFPHQPTLPSAERVSSEAL</sequence>
<dbReference type="InterPro" id="IPR000014">
    <property type="entry name" value="PAS"/>
</dbReference>
<organism evidence="10 11">
    <name type="scientific">Acetobacter tropicalis</name>
    <dbReference type="NCBI Taxonomy" id="104102"/>
    <lineage>
        <taxon>Bacteria</taxon>
        <taxon>Pseudomonadati</taxon>
        <taxon>Pseudomonadota</taxon>
        <taxon>Alphaproteobacteria</taxon>
        <taxon>Acetobacterales</taxon>
        <taxon>Acetobacteraceae</taxon>
        <taxon>Acetobacter</taxon>
    </lineage>
</organism>
<keyword evidence="6" id="KW-0418">Kinase</keyword>
<dbReference type="SUPFAM" id="SSF55785">
    <property type="entry name" value="PYP-like sensor domain (PAS domain)"/>
    <property type="match status" value="1"/>
</dbReference>
<feature type="domain" description="Signal transduction histidine kinase HWE region" evidence="9">
    <location>
        <begin position="161"/>
        <end position="248"/>
    </location>
</feature>
<dbReference type="Gene3D" id="3.30.450.20">
    <property type="entry name" value="PAS domain"/>
    <property type="match status" value="1"/>
</dbReference>
<keyword evidence="4" id="KW-0808">Transferase</keyword>
<feature type="domain" description="PAS" evidence="8">
    <location>
        <begin position="29"/>
        <end position="95"/>
    </location>
</feature>
<reference evidence="10 11" key="1">
    <citation type="submission" date="2014-06" db="EMBL/GenBank/DDBJ databases">
        <title>Functional and comparative genomic analyses of the Drosophila gut microbiota identify candidate symbiosis factors.</title>
        <authorList>
            <person name="Newell P.D."/>
            <person name="Chaston J.M."/>
            <person name="Douglas A.E."/>
        </authorList>
    </citation>
    <scope>NUCLEOTIDE SEQUENCE [LARGE SCALE GENOMIC DNA]</scope>
    <source>
        <strain evidence="10 11">DmCS_006</strain>
    </source>
</reference>
<evidence type="ECO:0000256" key="1">
    <source>
        <dbReference type="ARBA" id="ARBA00000085"/>
    </source>
</evidence>
<evidence type="ECO:0000256" key="3">
    <source>
        <dbReference type="ARBA" id="ARBA00022553"/>
    </source>
</evidence>
<evidence type="ECO:0000256" key="2">
    <source>
        <dbReference type="ARBA" id="ARBA00012438"/>
    </source>
</evidence>
<proteinExistence type="predicted"/>
<accession>A0A094YHY9</accession>
<evidence type="ECO:0000256" key="6">
    <source>
        <dbReference type="ARBA" id="ARBA00022777"/>
    </source>
</evidence>
<protein>
    <recommendedName>
        <fullName evidence="2">histidine kinase</fullName>
        <ecNumber evidence="2">2.7.13.3</ecNumber>
    </recommendedName>
</protein>
<evidence type="ECO:0000256" key="4">
    <source>
        <dbReference type="ARBA" id="ARBA00022679"/>
    </source>
</evidence>
<evidence type="ECO:0000259" key="8">
    <source>
        <dbReference type="SMART" id="SM00091"/>
    </source>
</evidence>
<dbReference type="STRING" id="104102.AtDm6_3317"/>
<dbReference type="PATRIC" id="fig|104102.7.peg.3273"/>
<dbReference type="InterPro" id="IPR035965">
    <property type="entry name" value="PAS-like_dom_sf"/>
</dbReference>
<dbReference type="GeneID" id="89477485"/>
<dbReference type="CDD" id="cd00130">
    <property type="entry name" value="PAS"/>
    <property type="match status" value="1"/>
</dbReference>
<dbReference type="RefSeq" id="WP_035382283.1">
    <property type="nucleotide sequence ID" value="NZ_JACAOJ010000077.1"/>
</dbReference>
<evidence type="ECO:0000256" key="7">
    <source>
        <dbReference type="ARBA" id="ARBA00022840"/>
    </source>
</evidence>
<keyword evidence="3" id="KW-0597">Phosphoprotein</keyword>
<keyword evidence="11" id="KW-1185">Reference proteome</keyword>
<dbReference type="SMART" id="SM00911">
    <property type="entry name" value="HWE_HK"/>
    <property type="match status" value="1"/>
</dbReference>
<keyword evidence="7" id="KW-0067">ATP-binding</keyword>
<dbReference type="InterPro" id="IPR011102">
    <property type="entry name" value="Sig_transdc_His_kinase_HWE"/>
</dbReference>
<dbReference type="NCBIfam" id="TIGR00229">
    <property type="entry name" value="sensory_box"/>
    <property type="match status" value="1"/>
</dbReference>
<dbReference type="GO" id="GO:0004673">
    <property type="term" value="F:protein histidine kinase activity"/>
    <property type="evidence" value="ECO:0007669"/>
    <property type="project" value="UniProtKB-EC"/>
</dbReference>
<evidence type="ECO:0000313" key="10">
    <source>
        <dbReference type="EMBL" id="KGB20952.1"/>
    </source>
</evidence>
<dbReference type="InterPro" id="IPR036890">
    <property type="entry name" value="HATPase_C_sf"/>
</dbReference>
<gene>
    <name evidence="10" type="ORF">AtDm6_3317</name>
</gene>